<feature type="signal peptide" evidence="1">
    <location>
        <begin position="1"/>
        <end position="24"/>
    </location>
</feature>
<dbReference type="PANTHER" id="PTHR43546">
    <property type="entry name" value="UPF0173 METAL-DEPENDENT HYDROLASE MJ1163-RELATED"/>
    <property type="match status" value="1"/>
</dbReference>
<sequence length="333" mass="36397">MFAVLRLALLGGALLLTGCAQNPADLPLTREQAVAPPALQYLGVGGYLLRWQGEAIVMAPSFSNPATLGQPPLMVEADTAKIDELMPEAADVSMLLVGHAHYDHLLDVPHVLNKHTPKAKVYGSKTTGHILAAAVKRERIVDVESHMAVGTSAGQWFYSPEKRVRIMAIKSEHAPHFMGIKLLTGELNEDLTSLPKSVWGWPEGQTLAFLIDLLDEQGEVRYRIHYQDAASTAPLGLPPFLAGDVKPVDVAILCVGAWDQVPAYPQVLLKRLQPRLAVLGHWEDFFGNDPRQPQGLRLQDIQAMVRITRENLPEGGELKLPVPFAQLALPAPQ</sequence>
<accession>A0A1H7SHW5</accession>
<name>A0A1H7SHW5_9GAMM</name>
<evidence type="ECO:0000313" key="3">
    <source>
        <dbReference type="Proteomes" id="UP000185766"/>
    </source>
</evidence>
<dbReference type="PANTHER" id="PTHR43546:SF3">
    <property type="entry name" value="UPF0173 METAL-DEPENDENT HYDROLASE MJ1163"/>
    <property type="match status" value="1"/>
</dbReference>
<dbReference type="InterPro" id="IPR050114">
    <property type="entry name" value="UPF0173_UPF0282_UlaG_hydrolase"/>
</dbReference>
<dbReference type="SUPFAM" id="SSF56281">
    <property type="entry name" value="Metallo-hydrolase/oxidoreductase"/>
    <property type="match status" value="1"/>
</dbReference>
<organism evidence="2 3">
    <name type="scientific">Atopomonas hussainii</name>
    <dbReference type="NCBI Taxonomy" id="1429083"/>
    <lineage>
        <taxon>Bacteria</taxon>
        <taxon>Pseudomonadati</taxon>
        <taxon>Pseudomonadota</taxon>
        <taxon>Gammaproteobacteria</taxon>
        <taxon>Pseudomonadales</taxon>
        <taxon>Pseudomonadaceae</taxon>
        <taxon>Atopomonas</taxon>
    </lineage>
</organism>
<dbReference type="AlphaFoldDB" id="A0A1H7SHW5"/>
<protein>
    <submittedName>
        <fullName evidence="2">Beta-lactamase superfamily domain-containing protein</fullName>
    </submittedName>
</protein>
<dbReference type="InterPro" id="IPR036866">
    <property type="entry name" value="RibonucZ/Hydroxyglut_hydro"/>
</dbReference>
<dbReference type="EMBL" id="FOAS01000019">
    <property type="protein sequence ID" value="SEL72103.1"/>
    <property type="molecule type" value="Genomic_DNA"/>
</dbReference>
<proteinExistence type="predicted"/>
<dbReference type="RefSeq" id="WP_074870411.1">
    <property type="nucleotide sequence ID" value="NZ_FOAS01000019.1"/>
</dbReference>
<evidence type="ECO:0000256" key="1">
    <source>
        <dbReference type="SAM" id="SignalP"/>
    </source>
</evidence>
<keyword evidence="3" id="KW-1185">Reference proteome</keyword>
<reference evidence="2 3" key="1">
    <citation type="submission" date="2016-10" db="EMBL/GenBank/DDBJ databases">
        <authorList>
            <person name="de Groot N.N."/>
        </authorList>
    </citation>
    <scope>NUCLEOTIDE SEQUENCE [LARGE SCALE GENOMIC DNA]</scope>
    <source>
        <strain evidence="2 3">JCM 19513</strain>
    </source>
</reference>
<keyword evidence="1" id="KW-0732">Signal</keyword>
<gene>
    <name evidence="2" type="ORF">SAMN05216214_11918</name>
</gene>
<feature type="chain" id="PRO_5010321986" evidence="1">
    <location>
        <begin position="25"/>
        <end position="333"/>
    </location>
</feature>
<dbReference type="Gene3D" id="3.60.15.10">
    <property type="entry name" value="Ribonuclease Z/Hydroxyacylglutathione hydrolase-like"/>
    <property type="match status" value="1"/>
</dbReference>
<evidence type="ECO:0000313" key="2">
    <source>
        <dbReference type="EMBL" id="SEL72103.1"/>
    </source>
</evidence>
<dbReference type="PROSITE" id="PS51257">
    <property type="entry name" value="PROKAR_LIPOPROTEIN"/>
    <property type="match status" value="1"/>
</dbReference>
<dbReference type="Proteomes" id="UP000185766">
    <property type="component" value="Unassembled WGS sequence"/>
</dbReference>
<dbReference type="STRING" id="1429083.GCA_001885685_02530"/>